<dbReference type="InterPro" id="IPR043128">
    <property type="entry name" value="Rev_trsase/Diguanyl_cyclase"/>
</dbReference>
<feature type="transmembrane region" description="Helical" evidence="2">
    <location>
        <begin position="12"/>
        <end position="33"/>
    </location>
</feature>
<evidence type="ECO:0000259" key="3">
    <source>
        <dbReference type="PROSITE" id="PS50883"/>
    </source>
</evidence>
<dbReference type="InterPro" id="IPR050706">
    <property type="entry name" value="Cyclic-di-GMP_PDE-like"/>
</dbReference>
<keyword evidence="2" id="KW-0812">Transmembrane</keyword>
<dbReference type="CDD" id="cd01948">
    <property type="entry name" value="EAL"/>
    <property type="match status" value="1"/>
</dbReference>
<gene>
    <name evidence="5" type="ORF">LX81_03672</name>
</gene>
<evidence type="ECO:0000259" key="4">
    <source>
        <dbReference type="PROSITE" id="PS50887"/>
    </source>
</evidence>
<feature type="domain" description="GGDEF" evidence="4">
    <location>
        <begin position="96"/>
        <end position="229"/>
    </location>
</feature>
<dbReference type="Gene3D" id="3.20.20.450">
    <property type="entry name" value="EAL domain"/>
    <property type="match status" value="1"/>
</dbReference>
<dbReference type="GO" id="GO:0071111">
    <property type="term" value="F:cyclic-guanylate-specific phosphodiesterase activity"/>
    <property type="evidence" value="ECO:0007669"/>
    <property type="project" value="InterPro"/>
</dbReference>
<dbReference type="SUPFAM" id="SSF55073">
    <property type="entry name" value="Nucleotide cyclase"/>
    <property type="match status" value="1"/>
</dbReference>
<reference evidence="5 6" key="1">
    <citation type="submission" date="2018-06" db="EMBL/GenBank/DDBJ databases">
        <title>Genomic Encyclopedia of Archaeal and Bacterial Type Strains, Phase II (KMG-II): from individual species to whole genera.</title>
        <authorList>
            <person name="Goeker M."/>
        </authorList>
    </citation>
    <scope>NUCLEOTIDE SEQUENCE [LARGE SCALE GENOMIC DNA]</scope>
    <source>
        <strain evidence="5 6">DSM 22009</strain>
    </source>
</reference>
<sequence>MNRHAERIRRMARPGAAGQIALVTLPVVMLLLFRVVGEIALLLAALLIPVIVAIGSVRMAGDPDESRDCKRSGIRLPGRAEFLVALDAHRSRPLAAPVACLVVRLDSGDQILAERGAHSVSDEMERFVDRLRGVLTQNDVLAQLDDTTLAVASMPDDAKPLESAVQTALRIQRQSDLMRFGSRSATTTIGVALSDRLEEAGPAALLAAAEYALRDAQRSAARTIRFHGAAGAPQPIQIALAHDLANGFDTGRIHPWFQPQISTDTGELTGVEALARWNHPHHGLLTPGDFLPTIEASNAICRLTDTMIDQSLDALATWDQQGCTVPLVSVNFSLTDLRDPALPDRVAWLLDRHEIGAERLGVEVLETVLHHGTDQQVPNNLKALKAMGCLIDLDDFGTGNASITNIRRFSADRIKIDRAFVRDIDTDRDQQGMVAAILTMCEQLGLETLAEGIETPGEYAMVSQLGCGHVQGFGIGRPMEREALPGWLEKLQETCAAASIPAMLRPRPDGSGARYATAPRRRAGRGKTA</sequence>
<evidence type="ECO:0000256" key="1">
    <source>
        <dbReference type="SAM" id="MobiDB-lite"/>
    </source>
</evidence>
<feature type="transmembrane region" description="Helical" evidence="2">
    <location>
        <begin position="39"/>
        <end position="61"/>
    </location>
</feature>
<dbReference type="Proteomes" id="UP000248916">
    <property type="component" value="Unassembled WGS sequence"/>
</dbReference>
<dbReference type="Pfam" id="PF00563">
    <property type="entry name" value="EAL"/>
    <property type="match status" value="1"/>
</dbReference>
<keyword evidence="6" id="KW-1185">Reference proteome</keyword>
<dbReference type="PANTHER" id="PTHR33121:SF70">
    <property type="entry name" value="SIGNALING PROTEIN YKOW"/>
    <property type="match status" value="1"/>
</dbReference>
<dbReference type="PANTHER" id="PTHR33121">
    <property type="entry name" value="CYCLIC DI-GMP PHOSPHODIESTERASE PDEF"/>
    <property type="match status" value="1"/>
</dbReference>
<dbReference type="EMBL" id="QKZL01000025">
    <property type="protein sequence ID" value="PZX12265.1"/>
    <property type="molecule type" value="Genomic_DNA"/>
</dbReference>
<protein>
    <submittedName>
        <fullName evidence="5">EAL domain-containing protein (Putative c-di-GMP-specific phosphodiesterase class I)</fullName>
    </submittedName>
</protein>
<dbReference type="PROSITE" id="PS50887">
    <property type="entry name" value="GGDEF"/>
    <property type="match status" value="1"/>
</dbReference>
<dbReference type="InterPro" id="IPR000160">
    <property type="entry name" value="GGDEF_dom"/>
</dbReference>
<organism evidence="5 6">
    <name type="scientific">Palleronia aestuarii</name>
    <dbReference type="NCBI Taxonomy" id="568105"/>
    <lineage>
        <taxon>Bacteria</taxon>
        <taxon>Pseudomonadati</taxon>
        <taxon>Pseudomonadota</taxon>
        <taxon>Alphaproteobacteria</taxon>
        <taxon>Rhodobacterales</taxon>
        <taxon>Roseobacteraceae</taxon>
        <taxon>Palleronia</taxon>
    </lineage>
</organism>
<dbReference type="InterPro" id="IPR001633">
    <property type="entry name" value="EAL_dom"/>
</dbReference>
<evidence type="ECO:0000313" key="5">
    <source>
        <dbReference type="EMBL" id="PZX12265.1"/>
    </source>
</evidence>
<name>A0A2W7MVT0_9RHOB</name>
<dbReference type="SMART" id="SM00052">
    <property type="entry name" value="EAL"/>
    <property type="match status" value="1"/>
</dbReference>
<dbReference type="PROSITE" id="PS50883">
    <property type="entry name" value="EAL"/>
    <property type="match status" value="1"/>
</dbReference>
<dbReference type="Gene3D" id="3.30.70.270">
    <property type="match status" value="1"/>
</dbReference>
<keyword evidence="2" id="KW-0472">Membrane</keyword>
<comment type="caution">
    <text evidence="5">The sequence shown here is derived from an EMBL/GenBank/DDBJ whole genome shotgun (WGS) entry which is preliminary data.</text>
</comment>
<feature type="domain" description="EAL" evidence="3">
    <location>
        <begin position="237"/>
        <end position="492"/>
    </location>
</feature>
<evidence type="ECO:0000313" key="6">
    <source>
        <dbReference type="Proteomes" id="UP000248916"/>
    </source>
</evidence>
<accession>A0A2W7MVT0</accession>
<evidence type="ECO:0000256" key="2">
    <source>
        <dbReference type="SAM" id="Phobius"/>
    </source>
</evidence>
<dbReference type="OrthoDB" id="9814202at2"/>
<feature type="region of interest" description="Disordered" evidence="1">
    <location>
        <begin position="503"/>
        <end position="529"/>
    </location>
</feature>
<dbReference type="InterPro" id="IPR035919">
    <property type="entry name" value="EAL_sf"/>
</dbReference>
<proteinExistence type="predicted"/>
<dbReference type="AlphaFoldDB" id="A0A2W7MVT0"/>
<feature type="compositionally biased region" description="Basic residues" evidence="1">
    <location>
        <begin position="519"/>
        <end position="529"/>
    </location>
</feature>
<dbReference type="SUPFAM" id="SSF141868">
    <property type="entry name" value="EAL domain-like"/>
    <property type="match status" value="1"/>
</dbReference>
<dbReference type="Pfam" id="PF00990">
    <property type="entry name" value="GGDEF"/>
    <property type="match status" value="1"/>
</dbReference>
<keyword evidence="2" id="KW-1133">Transmembrane helix</keyword>
<dbReference type="InterPro" id="IPR029787">
    <property type="entry name" value="Nucleotide_cyclase"/>
</dbReference>